<name>A0AAE1Q0W5_9EUCA</name>
<evidence type="ECO:0000313" key="4">
    <source>
        <dbReference type="Proteomes" id="UP001292094"/>
    </source>
</evidence>
<evidence type="ECO:0000259" key="2">
    <source>
        <dbReference type="Pfam" id="PF13518"/>
    </source>
</evidence>
<dbReference type="Proteomes" id="UP001292094">
    <property type="component" value="Unassembled WGS sequence"/>
</dbReference>
<comment type="subcellular location">
    <subcellularLocation>
        <location evidence="1">Nucleus</location>
    </subcellularLocation>
</comment>
<accession>A0AAE1Q0W5</accession>
<feature type="domain" description="Insertion element IS150 protein InsJ-like helix-turn-helix" evidence="2">
    <location>
        <begin position="24"/>
        <end position="75"/>
    </location>
</feature>
<dbReference type="Pfam" id="PF13518">
    <property type="entry name" value="HTH_28"/>
    <property type="match status" value="1"/>
</dbReference>
<dbReference type="AlphaFoldDB" id="A0AAE1Q0W5"/>
<dbReference type="InterPro" id="IPR055247">
    <property type="entry name" value="InsJ-like_HTH"/>
</dbReference>
<dbReference type="SUPFAM" id="SSF46689">
    <property type="entry name" value="Homeodomain-like"/>
    <property type="match status" value="1"/>
</dbReference>
<evidence type="ECO:0000313" key="3">
    <source>
        <dbReference type="EMBL" id="KAK4317380.1"/>
    </source>
</evidence>
<keyword evidence="4" id="KW-1185">Reference proteome</keyword>
<gene>
    <name evidence="3" type="ORF">Pmani_011542</name>
</gene>
<organism evidence="3 4">
    <name type="scientific">Petrolisthes manimaculis</name>
    <dbReference type="NCBI Taxonomy" id="1843537"/>
    <lineage>
        <taxon>Eukaryota</taxon>
        <taxon>Metazoa</taxon>
        <taxon>Ecdysozoa</taxon>
        <taxon>Arthropoda</taxon>
        <taxon>Crustacea</taxon>
        <taxon>Multicrustacea</taxon>
        <taxon>Malacostraca</taxon>
        <taxon>Eumalacostraca</taxon>
        <taxon>Eucarida</taxon>
        <taxon>Decapoda</taxon>
        <taxon>Pleocyemata</taxon>
        <taxon>Anomura</taxon>
        <taxon>Galatheoidea</taxon>
        <taxon>Porcellanidae</taxon>
        <taxon>Petrolisthes</taxon>
    </lineage>
</organism>
<dbReference type="InterPro" id="IPR009057">
    <property type="entry name" value="Homeodomain-like_sf"/>
</dbReference>
<protein>
    <recommendedName>
        <fullName evidence="2">Insertion element IS150 protein InsJ-like helix-turn-helix domain-containing protein</fullName>
    </recommendedName>
</protein>
<comment type="caution">
    <text evidence="3">The sequence shown here is derived from an EMBL/GenBank/DDBJ whole genome shotgun (WGS) entry which is preliminary data.</text>
</comment>
<dbReference type="InterPro" id="IPR036388">
    <property type="entry name" value="WH-like_DNA-bd_sf"/>
</dbReference>
<evidence type="ECO:0000256" key="1">
    <source>
        <dbReference type="ARBA" id="ARBA00004123"/>
    </source>
</evidence>
<dbReference type="EMBL" id="JAWZYT010000926">
    <property type="protein sequence ID" value="KAK4317380.1"/>
    <property type="molecule type" value="Genomic_DNA"/>
</dbReference>
<reference evidence="3" key="1">
    <citation type="submission" date="2023-11" db="EMBL/GenBank/DDBJ databases">
        <title>Genome assemblies of two species of porcelain crab, Petrolisthes cinctipes and Petrolisthes manimaculis (Anomura: Porcellanidae).</title>
        <authorList>
            <person name="Angst P."/>
        </authorList>
    </citation>
    <scope>NUCLEOTIDE SEQUENCE</scope>
    <source>
        <strain evidence="3">PB745_02</strain>
        <tissue evidence="3">Gill</tissue>
    </source>
</reference>
<dbReference type="GO" id="GO:0005634">
    <property type="term" value="C:nucleus"/>
    <property type="evidence" value="ECO:0007669"/>
    <property type="project" value="UniProtKB-SubCell"/>
</dbReference>
<proteinExistence type="predicted"/>
<dbReference type="Gene3D" id="1.10.10.10">
    <property type="entry name" value="Winged helix-like DNA-binding domain superfamily/Winged helix DNA-binding domain"/>
    <property type="match status" value="1"/>
</dbReference>
<sequence>MDIQSRHHVRPPRTRANRPEVISHRTRIVRYHEAGKGMREISRLLGISRDTVRLWVRRYQEEGHVFTRPRPGGPRFTTPKEDELIRREVERAPLSNAVSRTNTTGRQCHPITTRRRLQESGPQGNINYIIFTDEKCFTSVSTASRQCWRVYSARYVRKNTQEL</sequence>